<proteinExistence type="predicted"/>
<organism evidence="1 2">
    <name type="scientific">Arthroderma otae (strain ATCC MYA-4605 / CBS 113480)</name>
    <name type="common">Microsporum canis</name>
    <dbReference type="NCBI Taxonomy" id="554155"/>
    <lineage>
        <taxon>Eukaryota</taxon>
        <taxon>Fungi</taxon>
        <taxon>Dikarya</taxon>
        <taxon>Ascomycota</taxon>
        <taxon>Pezizomycotina</taxon>
        <taxon>Eurotiomycetes</taxon>
        <taxon>Eurotiomycetidae</taxon>
        <taxon>Onygenales</taxon>
        <taxon>Arthrodermataceae</taxon>
        <taxon>Microsporum</taxon>
    </lineage>
</organism>
<name>C5FP11_ARTOC</name>
<dbReference type="VEuPathDB" id="FungiDB:MCYG_04683"/>
<dbReference type="GeneID" id="9230062"/>
<accession>C5FP11</accession>
<sequence length="115" mass="13314">MLQVHLWLDRSLSTYSFCPSFPASENDKARYVRVKAQDVVPMQYPPRTQDNTADRTYYHYQYELMGQQFDEETSAYIHELGQWAIPQPPIQQAAIITMKSITPLNPSTPSMNLNT</sequence>
<evidence type="ECO:0000313" key="1">
    <source>
        <dbReference type="EMBL" id="EEQ31864.1"/>
    </source>
</evidence>
<protein>
    <submittedName>
        <fullName evidence="1">Uncharacterized protein</fullName>
    </submittedName>
</protein>
<dbReference type="EMBL" id="DS995704">
    <property type="protein sequence ID" value="EEQ31864.1"/>
    <property type="molecule type" value="Genomic_DNA"/>
</dbReference>
<dbReference type="HOGENOM" id="CLU_2108481_0_0_1"/>
<reference evidence="2" key="1">
    <citation type="journal article" date="2012" name="MBio">
        <title>Comparative genome analysis of Trichophyton rubrum and related dermatophytes reveals candidate genes involved in infection.</title>
        <authorList>
            <person name="Martinez D.A."/>
            <person name="Oliver B.G."/>
            <person name="Graeser Y."/>
            <person name="Goldberg J.M."/>
            <person name="Li W."/>
            <person name="Martinez-Rossi N.M."/>
            <person name="Monod M."/>
            <person name="Shelest E."/>
            <person name="Barton R.C."/>
            <person name="Birch E."/>
            <person name="Brakhage A.A."/>
            <person name="Chen Z."/>
            <person name="Gurr S.J."/>
            <person name="Heiman D."/>
            <person name="Heitman J."/>
            <person name="Kosti I."/>
            <person name="Rossi A."/>
            <person name="Saif S."/>
            <person name="Samalova M."/>
            <person name="Saunders C.W."/>
            <person name="Shea T."/>
            <person name="Summerbell R.C."/>
            <person name="Xu J."/>
            <person name="Young S."/>
            <person name="Zeng Q."/>
            <person name="Birren B.W."/>
            <person name="Cuomo C.A."/>
            <person name="White T.C."/>
        </authorList>
    </citation>
    <scope>NUCLEOTIDE SEQUENCE [LARGE SCALE GENOMIC DNA]</scope>
    <source>
        <strain evidence="2">ATCC MYA-4605 / CBS 113480</strain>
    </source>
</reference>
<dbReference type="AlphaFoldDB" id="C5FP11"/>
<dbReference type="Proteomes" id="UP000002035">
    <property type="component" value="Unassembled WGS sequence"/>
</dbReference>
<dbReference type="STRING" id="554155.C5FP11"/>
<evidence type="ECO:0000313" key="2">
    <source>
        <dbReference type="Proteomes" id="UP000002035"/>
    </source>
</evidence>
<gene>
    <name evidence="1" type="ORF">MCYG_04683</name>
</gene>
<keyword evidence="2" id="KW-1185">Reference proteome</keyword>
<dbReference type="OrthoDB" id="20872at2759"/>
<dbReference type="RefSeq" id="XP_002846946.1">
    <property type="nucleotide sequence ID" value="XM_002846900.1"/>
</dbReference>
<dbReference type="eggNOG" id="ENOG502SHSC">
    <property type="taxonomic scope" value="Eukaryota"/>
</dbReference>